<dbReference type="Gene3D" id="1.10.10.2830">
    <property type="match status" value="1"/>
</dbReference>
<dbReference type="CDD" id="cd16393">
    <property type="entry name" value="SPO0J_N"/>
    <property type="match status" value="1"/>
</dbReference>
<dbReference type="GO" id="GO:0005694">
    <property type="term" value="C:chromosome"/>
    <property type="evidence" value="ECO:0007669"/>
    <property type="project" value="TreeGrafter"/>
</dbReference>
<evidence type="ECO:0000313" key="8">
    <source>
        <dbReference type="Proteomes" id="UP000289200"/>
    </source>
</evidence>
<dbReference type="SMART" id="SM00470">
    <property type="entry name" value="ParB"/>
    <property type="match status" value="1"/>
</dbReference>
<dbReference type="Pfam" id="PF23552">
    <property type="entry name" value="ParB_C"/>
    <property type="match status" value="1"/>
</dbReference>
<proteinExistence type="inferred from homology"/>
<dbReference type="Proteomes" id="UP000289200">
    <property type="component" value="Unassembled WGS sequence"/>
</dbReference>
<evidence type="ECO:0000256" key="2">
    <source>
        <dbReference type="ARBA" id="ARBA00022829"/>
    </source>
</evidence>
<dbReference type="Pfam" id="PF17762">
    <property type="entry name" value="HTH_ParB"/>
    <property type="match status" value="1"/>
</dbReference>
<dbReference type="FunFam" id="1.10.10.2830:FF:000001">
    <property type="entry name" value="Chromosome partitioning protein ParB"/>
    <property type="match status" value="1"/>
</dbReference>
<dbReference type="PANTHER" id="PTHR33375:SF1">
    <property type="entry name" value="CHROMOSOME-PARTITIONING PROTEIN PARB-RELATED"/>
    <property type="match status" value="1"/>
</dbReference>
<organism evidence="7 8">
    <name type="scientific">Rhodoplanes serenus</name>
    <dbReference type="NCBI Taxonomy" id="200615"/>
    <lineage>
        <taxon>Bacteria</taxon>
        <taxon>Pseudomonadati</taxon>
        <taxon>Pseudomonadota</taxon>
        <taxon>Alphaproteobacteria</taxon>
        <taxon>Hyphomicrobiales</taxon>
        <taxon>Nitrobacteraceae</taxon>
        <taxon>Rhodoplanes</taxon>
    </lineage>
</organism>
<keyword evidence="3" id="KW-0238">DNA-binding</keyword>
<dbReference type="InterPro" id="IPR050336">
    <property type="entry name" value="Chromosome_partition/occlusion"/>
</dbReference>
<dbReference type="Gene3D" id="3.90.1530.30">
    <property type="match status" value="1"/>
</dbReference>
<evidence type="ECO:0000256" key="3">
    <source>
        <dbReference type="ARBA" id="ARBA00023125"/>
    </source>
</evidence>
<dbReference type="InterPro" id="IPR041468">
    <property type="entry name" value="HTH_ParB/Spo0J"/>
</dbReference>
<gene>
    <name evidence="7" type="primary">parB_1</name>
    <name evidence="7" type="ORF">RHODGE_RHODGE_00772</name>
</gene>
<dbReference type="InterPro" id="IPR004437">
    <property type="entry name" value="ParB/RepB/Spo0J"/>
</dbReference>
<feature type="region of interest" description="Disordered" evidence="5">
    <location>
        <begin position="237"/>
        <end position="260"/>
    </location>
</feature>
<comment type="caution">
    <text evidence="7">The sequence shown here is derived from an EMBL/GenBank/DDBJ whole genome shotgun (WGS) entry which is preliminary data.</text>
</comment>
<evidence type="ECO:0000313" key="7">
    <source>
        <dbReference type="EMBL" id="VCU07689.1"/>
    </source>
</evidence>
<dbReference type="InterPro" id="IPR036086">
    <property type="entry name" value="ParB/Sulfiredoxin_sf"/>
</dbReference>
<keyword evidence="2" id="KW-0159">Chromosome partition</keyword>
<dbReference type="GO" id="GO:0007059">
    <property type="term" value="P:chromosome segregation"/>
    <property type="evidence" value="ECO:0007669"/>
    <property type="project" value="UniProtKB-KW"/>
</dbReference>
<keyword evidence="8" id="KW-1185">Reference proteome</keyword>
<evidence type="ECO:0000256" key="1">
    <source>
        <dbReference type="ARBA" id="ARBA00006295"/>
    </source>
</evidence>
<sequence>MAEDAPRSRLGRGLAALIGDVEPSQAAAPAAPRERDRDAERVRSGARKVPIEFIRPNPRNPRRSFAEAELDELAASIRTRGLIQPIVVRSVAGKTDAYEIVAGERRWRASQRAALHEVPVVVIDVTDAQALEIAIIENVQRADLDPLEEAAGYQALLDSFGYGQDEVARTVGKSRPHVANTLRLLKLPDGVKAMITAGQLTAGHARMLVGQPDAESLARDIVARGLNVRQVEALVRERSDGPRPGPKPRSAAPQKDADTRAVEKRLSDALGLTVVIDHKGDGGTVHVHYRDLDQLDEVLRRLEAG</sequence>
<dbReference type="GO" id="GO:0045881">
    <property type="term" value="P:positive regulation of sporulation resulting in formation of a cellular spore"/>
    <property type="evidence" value="ECO:0007669"/>
    <property type="project" value="TreeGrafter"/>
</dbReference>
<protein>
    <submittedName>
        <fullName evidence="7">Chromosome-partitioning protein ParB</fullName>
    </submittedName>
</protein>
<dbReference type="InterPro" id="IPR003115">
    <property type="entry name" value="ParB_N"/>
</dbReference>
<dbReference type="Pfam" id="PF02195">
    <property type="entry name" value="ParB_N"/>
    <property type="match status" value="1"/>
</dbReference>
<dbReference type="NCBIfam" id="TIGR00180">
    <property type="entry name" value="parB_part"/>
    <property type="match status" value="1"/>
</dbReference>
<reference evidence="8" key="1">
    <citation type="submission" date="2018-10" db="EMBL/GenBank/DDBJ databases">
        <authorList>
            <person name="Peiro R."/>
            <person name="Begona"/>
            <person name="Cbmso G."/>
            <person name="Lopez M."/>
            <person name="Gonzalez S."/>
            <person name="Sacristan E."/>
            <person name="Castillo E."/>
        </authorList>
    </citation>
    <scope>NUCLEOTIDE SEQUENCE [LARGE SCALE GENOMIC DNA]</scope>
</reference>
<evidence type="ECO:0000259" key="6">
    <source>
        <dbReference type="SMART" id="SM00470"/>
    </source>
</evidence>
<dbReference type="AlphaFoldDB" id="A0A3S4AZ35"/>
<dbReference type="EMBL" id="UWOC01000047">
    <property type="protein sequence ID" value="VCU07689.1"/>
    <property type="molecule type" value="Genomic_DNA"/>
</dbReference>
<feature type="domain" description="ParB-like N-terminal" evidence="6">
    <location>
        <begin position="47"/>
        <end position="139"/>
    </location>
</feature>
<dbReference type="OrthoDB" id="9802051at2"/>
<dbReference type="RefSeq" id="WP_129607845.1">
    <property type="nucleotide sequence ID" value="NZ_UWOC01000047.1"/>
</dbReference>
<evidence type="ECO:0000256" key="4">
    <source>
        <dbReference type="ARBA" id="ARBA00025472"/>
    </source>
</evidence>
<feature type="region of interest" description="Disordered" evidence="5">
    <location>
        <begin position="21"/>
        <end position="44"/>
    </location>
</feature>
<dbReference type="PANTHER" id="PTHR33375">
    <property type="entry name" value="CHROMOSOME-PARTITIONING PROTEIN PARB-RELATED"/>
    <property type="match status" value="1"/>
</dbReference>
<dbReference type="FunFam" id="3.90.1530.30:FF:000001">
    <property type="entry name" value="Chromosome partitioning protein ParB"/>
    <property type="match status" value="1"/>
</dbReference>
<dbReference type="SUPFAM" id="SSF110849">
    <property type="entry name" value="ParB/Sulfiredoxin"/>
    <property type="match status" value="1"/>
</dbReference>
<accession>A0A3S4AZ35</accession>
<dbReference type="InterPro" id="IPR057240">
    <property type="entry name" value="ParB_dimer_C"/>
</dbReference>
<comment type="similarity">
    <text evidence="1">Belongs to the ParB family.</text>
</comment>
<name>A0A3S4AZ35_9BRAD</name>
<feature type="compositionally biased region" description="Basic and acidic residues" evidence="5">
    <location>
        <begin position="32"/>
        <end position="43"/>
    </location>
</feature>
<dbReference type="GO" id="GO:0003677">
    <property type="term" value="F:DNA binding"/>
    <property type="evidence" value="ECO:0007669"/>
    <property type="project" value="UniProtKB-KW"/>
</dbReference>
<evidence type="ECO:0000256" key="5">
    <source>
        <dbReference type="SAM" id="MobiDB-lite"/>
    </source>
</evidence>
<comment type="function">
    <text evidence="4">Involved in chromosome partition. Localize to both poles of the predivisional cell following completion of DNA replication. Binds to the DNA origin of replication.</text>
</comment>